<evidence type="ECO:0000313" key="3">
    <source>
        <dbReference type="Proteomes" id="UP001222325"/>
    </source>
</evidence>
<proteinExistence type="predicted"/>
<name>A0AAD6Y0C5_9AGAR</name>
<gene>
    <name evidence="2" type="ORF">B0H15DRAFT_26215</name>
</gene>
<accession>A0AAD6Y0C5</accession>
<dbReference type="EMBL" id="JARJCN010000001">
    <property type="protein sequence ID" value="KAJ7104456.1"/>
    <property type="molecule type" value="Genomic_DNA"/>
</dbReference>
<feature type="region of interest" description="Disordered" evidence="1">
    <location>
        <begin position="34"/>
        <end position="91"/>
    </location>
</feature>
<sequence length="205" mass="22615">MVLLPCYVPCAPLGKFPNPFSVCVRVGATSRDLTQSPCRLPPPARRPALRSASKPPVSVRSPESRSRQKFSNQMSRKALTPPSEPCAPHTHACQPLRQAGQRAAMMMGWVQRQRVRWAQHHSLLSPPRDYHVQTYIVYMVLKHRDAHCQLAHCVASAWTRGMRAASAPCVNSSKLNFLIDARVSGRCSGQAQPSLAAEGSRIPTC</sequence>
<organism evidence="2 3">
    <name type="scientific">Mycena belliarum</name>
    <dbReference type="NCBI Taxonomy" id="1033014"/>
    <lineage>
        <taxon>Eukaryota</taxon>
        <taxon>Fungi</taxon>
        <taxon>Dikarya</taxon>
        <taxon>Basidiomycota</taxon>
        <taxon>Agaricomycotina</taxon>
        <taxon>Agaricomycetes</taxon>
        <taxon>Agaricomycetidae</taxon>
        <taxon>Agaricales</taxon>
        <taxon>Marasmiineae</taxon>
        <taxon>Mycenaceae</taxon>
        <taxon>Mycena</taxon>
    </lineage>
</organism>
<protein>
    <submittedName>
        <fullName evidence="2">Uncharacterized protein</fullName>
    </submittedName>
</protein>
<feature type="compositionally biased region" description="Low complexity" evidence="1">
    <location>
        <begin position="49"/>
        <end position="61"/>
    </location>
</feature>
<reference evidence="2" key="1">
    <citation type="submission" date="2023-03" db="EMBL/GenBank/DDBJ databases">
        <title>Massive genome expansion in bonnet fungi (Mycena s.s.) driven by repeated elements and novel gene families across ecological guilds.</title>
        <authorList>
            <consortium name="Lawrence Berkeley National Laboratory"/>
            <person name="Harder C.B."/>
            <person name="Miyauchi S."/>
            <person name="Viragh M."/>
            <person name="Kuo A."/>
            <person name="Thoen E."/>
            <person name="Andreopoulos B."/>
            <person name="Lu D."/>
            <person name="Skrede I."/>
            <person name="Drula E."/>
            <person name="Henrissat B."/>
            <person name="Morin E."/>
            <person name="Kohler A."/>
            <person name="Barry K."/>
            <person name="LaButti K."/>
            <person name="Morin E."/>
            <person name="Salamov A."/>
            <person name="Lipzen A."/>
            <person name="Mereny Z."/>
            <person name="Hegedus B."/>
            <person name="Baldrian P."/>
            <person name="Stursova M."/>
            <person name="Weitz H."/>
            <person name="Taylor A."/>
            <person name="Grigoriev I.V."/>
            <person name="Nagy L.G."/>
            <person name="Martin F."/>
            <person name="Kauserud H."/>
        </authorList>
    </citation>
    <scope>NUCLEOTIDE SEQUENCE</scope>
    <source>
        <strain evidence="2">CBHHK173m</strain>
    </source>
</reference>
<evidence type="ECO:0000256" key="1">
    <source>
        <dbReference type="SAM" id="MobiDB-lite"/>
    </source>
</evidence>
<dbReference type="Proteomes" id="UP001222325">
    <property type="component" value="Unassembled WGS sequence"/>
</dbReference>
<dbReference type="AlphaFoldDB" id="A0AAD6Y0C5"/>
<comment type="caution">
    <text evidence="2">The sequence shown here is derived from an EMBL/GenBank/DDBJ whole genome shotgun (WGS) entry which is preliminary data.</text>
</comment>
<keyword evidence="3" id="KW-1185">Reference proteome</keyword>
<evidence type="ECO:0000313" key="2">
    <source>
        <dbReference type="EMBL" id="KAJ7104456.1"/>
    </source>
</evidence>